<accession>A0A4R3L9Y8</accession>
<gene>
    <name evidence="1" type="ORF">EDD58_101568</name>
</gene>
<comment type="caution">
    <text evidence="1">The sequence shown here is derived from an EMBL/GenBank/DDBJ whole genome shotgun (WGS) entry which is preliminary data.</text>
</comment>
<dbReference type="Proteomes" id="UP000294937">
    <property type="component" value="Unassembled WGS sequence"/>
</dbReference>
<sequence length="82" mass="9893">MGHMNREILKNQMQLEEVNQELLTTDDPTTQKVLQLLAECLWEESKELLLQKKRLQREPWMNSEAYNEYLLSHQLKLLRSRP</sequence>
<evidence type="ECO:0000313" key="1">
    <source>
        <dbReference type="EMBL" id="TCS96921.1"/>
    </source>
</evidence>
<organism evidence="1 2">
    <name type="scientific">Hazenella coriacea</name>
    <dbReference type="NCBI Taxonomy" id="1179467"/>
    <lineage>
        <taxon>Bacteria</taxon>
        <taxon>Bacillati</taxon>
        <taxon>Bacillota</taxon>
        <taxon>Bacilli</taxon>
        <taxon>Bacillales</taxon>
        <taxon>Thermoactinomycetaceae</taxon>
        <taxon>Hazenella</taxon>
    </lineage>
</organism>
<dbReference type="RefSeq" id="WP_131923296.1">
    <property type="nucleotide sequence ID" value="NZ_SMAG01000001.1"/>
</dbReference>
<protein>
    <submittedName>
        <fullName evidence="1">Uncharacterized protein</fullName>
    </submittedName>
</protein>
<evidence type="ECO:0000313" key="2">
    <source>
        <dbReference type="Proteomes" id="UP000294937"/>
    </source>
</evidence>
<dbReference type="AlphaFoldDB" id="A0A4R3L9Y8"/>
<keyword evidence="2" id="KW-1185">Reference proteome</keyword>
<name>A0A4R3L9Y8_9BACL</name>
<reference evidence="1 2" key="1">
    <citation type="submission" date="2019-03" db="EMBL/GenBank/DDBJ databases">
        <title>Genomic Encyclopedia of Type Strains, Phase IV (KMG-IV): sequencing the most valuable type-strain genomes for metagenomic binning, comparative biology and taxonomic classification.</title>
        <authorList>
            <person name="Goeker M."/>
        </authorList>
    </citation>
    <scope>NUCLEOTIDE SEQUENCE [LARGE SCALE GENOMIC DNA]</scope>
    <source>
        <strain evidence="1 2">DSM 45707</strain>
    </source>
</reference>
<proteinExistence type="predicted"/>
<dbReference type="EMBL" id="SMAG01000001">
    <property type="protein sequence ID" value="TCS96921.1"/>
    <property type="molecule type" value="Genomic_DNA"/>
</dbReference>